<dbReference type="Proteomes" id="UP001141327">
    <property type="component" value="Unassembled WGS sequence"/>
</dbReference>
<keyword evidence="1" id="KW-0067">ATP-binding</keyword>
<protein>
    <recommendedName>
        <fullName evidence="5">Protein kinase domain-containing protein</fullName>
    </recommendedName>
</protein>
<keyword evidence="4" id="KW-1185">Reference proteome</keyword>
<dbReference type="Gene3D" id="3.30.200.20">
    <property type="entry name" value="Phosphorylase Kinase, domain 1"/>
    <property type="match status" value="1"/>
</dbReference>
<evidence type="ECO:0008006" key="5">
    <source>
        <dbReference type="Google" id="ProtNLM"/>
    </source>
</evidence>
<accession>A0ABQ8U330</accession>
<gene>
    <name evidence="3" type="ORF">PAPYR_11766</name>
</gene>
<keyword evidence="1" id="KW-0547">Nucleotide-binding</keyword>
<evidence type="ECO:0000313" key="4">
    <source>
        <dbReference type="Proteomes" id="UP001141327"/>
    </source>
</evidence>
<evidence type="ECO:0000256" key="1">
    <source>
        <dbReference type="PROSITE-ProRule" id="PRU10141"/>
    </source>
</evidence>
<feature type="binding site" evidence="1">
    <location>
        <position position="65"/>
    </location>
    <ligand>
        <name>ATP</name>
        <dbReference type="ChEBI" id="CHEBI:30616"/>
    </ligand>
</feature>
<dbReference type="EMBL" id="JAPMOS010000226">
    <property type="protein sequence ID" value="KAJ4453701.1"/>
    <property type="molecule type" value="Genomic_DNA"/>
</dbReference>
<comment type="caution">
    <text evidence="3">The sequence shown here is derived from an EMBL/GenBank/DDBJ whole genome shotgun (WGS) entry which is preliminary data.</text>
</comment>
<feature type="compositionally biased region" description="Pro residues" evidence="2">
    <location>
        <begin position="82"/>
        <end position="95"/>
    </location>
</feature>
<proteinExistence type="predicted"/>
<dbReference type="SUPFAM" id="SSF56112">
    <property type="entry name" value="Protein kinase-like (PK-like)"/>
    <property type="match status" value="1"/>
</dbReference>
<dbReference type="PROSITE" id="PS00107">
    <property type="entry name" value="PROTEIN_KINASE_ATP"/>
    <property type="match status" value="1"/>
</dbReference>
<evidence type="ECO:0000313" key="3">
    <source>
        <dbReference type="EMBL" id="KAJ4453701.1"/>
    </source>
</evidence>
<evidence type="ECO:0000256" key="2">
    <source>
        <dbReference type="SAM" id="MobiDB-lite"/>
    </source>
</evidence>
<dbReference type="InterPro" id="IPR017441">
    <property type="entry name" value="Protein_kinase_ATP_BS"/>
</dbReference>
<dbReference type="InterPro" id="IPR011009">
    <property type="entry name" value="Kinase-like_dom_sf"/>
</dbReference>
<reference evidence="3" key="1">
    <citation type="journal article" date="2022" name="bioRxiv">
        <title>Genomics of Preaxostyla Flagellates Illuminates Evolutionary Transitions and the Path Towards Mitochondrial Loss.</title>
        <authorList>
            <person name="Novak L.V.F."/>
            <person name="Treitli S.C."/>
            <person name="Pyrih J."/>
            <person name="Halakuc P."/>
            <person name="Pipaliya S.V."/>
            <person name="Vacek V."/>
            <person name="Brzon O."/>
            <person name="Soukal P."/>
            <person name="Eme L."/>
            <person name="Dacks J.B."/>
            <person name="Karnkowska A."/>
            <person name="Elias M."/>
            <person name="Hampl V."/>
        </authorList>
    </citation>
    <scope>NUCLEOTIDE SEQUENCE</scope>
    <source>
        <strain evidence="3">RCP-MX</strain>
    </source>
</reference>
<organism evidence="3 4">
    <name type="scientific">Paratrimastix pyriformis</name>
    <dbReference type="NCBI Taxonomy" id="342808"/>
    <lineage>
        <taxon>Eukaryota</taxon>
        <taxon>Metamonada</taxon>
        <taxon>Preaxostyla</taxon>
        <taxon>Paratrimastigidae</taxon>
        <taxon>Paratrimastix</taxon>
    </lineage>
</organism>
<sequence>MHSPAVALVVLDSTSVVVTPRTGQGTPVIMINIFFFDRPIISRIGAGSFGEVYFGKWRDTKVAVKRLLTPISRNPLAQLRNPTPPGRPTGEPQPQPARTAQEPHAPGATNG</sequence>
<feature type="region of interest" description="Disordered" evidence="2">
    <location>
        <begin position="73"/>
        <end position="111"/>
    </location>
</feature>
<name>A0ABQ8U330_9EUKA</name>